<feature type="domain" description="Ribosomal RNA large subunit methyltransferase K/L-like methyltransferase" evidence="2">
    <location>
        <begin position="208"/>
        <end position="370"/>
    </location>
</feature>
<gene>
    <name evidence="3" type="ORF">Ae201684_015240</name>
</gene>
<keyword evidence="4" id="KW-1185">Reference proteome</keyword>
<dbReference type="FunFam" id="3.40.50.150:FF:000073">
    <property type="entry name" value="THUMP domain containing 3"/>
    <property type="match status" value="1"/>
</dbReference>
<dbReference type="CDD" id="cd11715">
    <property type="entry name" value="THUMP_AdoMetMT"/>
    <property type="match status" value="1"/>
</dbReference>
<organism evidence="3 4">
    <name type="scientific">Aphanomyces euteiches</name>
    <dbReference type="NCBI Taxonomy" id="100861"/>
    <lineage>
        <taxon>Eukaryota</taxon>
        <taxon>Sar</taxon>
        <taxon>Stramenopiles</taxon>
        <taxon>Oomycota</taxon>
        <taxon>Saprolegniomycetes</taxon>
        <taxon>Saprolegniales</taxon>
        <taxon>Verrucalvaceae</taxon>
        <taxon>Aphanomyces</taxon>
    </lineage>
</organism>
<reference evidence="3 4" key="1">
    <citation type="submission" date="2019-07" db="EMBL/GenBank/DDBJ databases">
        <title>Genomics analysis of Aphanomyces spp. identifies a new class of oomycete effector associated with host adaptation.</title>
        <authorList>
            <person name="Gaulin E."/>
        </authorList>
    </citation>
    <scope>NUCLEOTIDE SEQUENCE [LARGE SCALE GENOMIC DNA]</scope>
    <source>
        <strain evidence="3 4">ATCC 201684</strain>
    </source>
</reference>
<name>A0A6G0WHI5_9STRA</name>
<dbReference type="GO" id="GO:0030488">
    <property type="term" value="P:tRNA methylation"/>
    <property type="evidence" value="ECO:0007669"/>
    <property type="project" value="TreeGrafter"/>
</dbReference>
<feature type="chain" id="PRO_5026190040" description="Ribosomal RNA large subunit methyltransferase K/L-like methyltransferase domain-containing protein" evidence="1">
    <location>
        <begin position="21"/>
        <end position="374"/>
    </location>
</feature>
<protein>
    <recommendedName>
        <fullName evidence="2">Ribosomal RNA large subunit methyltransferase K/L-like methyltransferase domain-containing protein</fullName>
    </recommendedName>
</protein>
<accession>A0A6G0WHI5</accession>
<feature type="signal peptide" evidence="1">
    <location>
        <begin position="1"/>
        <end position="20"/>
    </location>
</feature>
<dbReference type="Gene3D" id="3.40.50.150">
    <property type="entry name" value="Vaccinia Virus protein VP39"/>
    <property type="match status" value="1"/>
</dbReference>
<dbReference type="PANTHER" id="PTHR14911">
    <property type="entry name" value="THUMP DOMAIN-CONTAINING"/>
    <property type="match status" value="1"/>
</dbReference>
<evidence type="ECO:0000313" key="3">
    <source>
        <dbReference type="EMBL" id="KAF0726620.1"/>
    </source>
</evidence>
<dbReference type="AlphaFoldDB" id="A0A6G0WHI5"/>
<keyword evidence="1" id="KW-0732">Signal</keyword>
<proteinExistence type="predicted"/>
<dbReference type="SUPFAM" id="SSF143437">
    <property type="entry name" value="THUMP domain-like"/>
    <property type="match status" value="1"/>
</dbReference>
<dbReference type="SUPFAM" id="SSF53335">
    <property type="entry name" value="S-adenosyl-L-methionine-dependent methyltransferases"/>
    <property type="match status" value="1"/>
</dbReference>
<sequence>MVVATYLLLVIRSLEDLAIAEIQEKLEVVSIEVLTLQADPERKHRLDVERGQAAVGKLVVHTTSSPERVKSLCSVQAFLAYIAHSDALTTTDEVAGPEQIATLVEQSSRWNDALVLWKLHVPSTESSIRFRASCVRDGTHKYSSEVIAGKVGAAIVRKFHWTVSLVDFDLEVVAIVMHHDVICGISLAADPKTINFRGARLAPEPRRLASFQYMSTLRPSTAYLMLQLATCNAGDVVLDCMCGVGTIPACSSHWAPVFGLGGDVSPDAVAQARVNLQQSPRAAVCLWSSERLPLRPESVDRILVDMPFGIQCGNATKNSRLYPKALQEMARVLRPNGTAVLLVLSKKMLEHSVRNAPSLTIQKDLVVNIGGQTI</sequence>
<dbReference type="CDD" id="cd02440">
    <property type="entry name" value="AdoMet_MTases"/>
    <property type="match status" value="1"/>
</dbReference>
<evidence type="ECO:0000313" key="4">
    <source>
        <dbReference type="Proteomes" id="UP000481153"/>
    </source>
</evidence>
<dbReference type="InterPro" id="IPR000241">
    <property type="entry name" value="RlmKL-like_Mtase"/>
</dbReference>
<dbReference type="GO" id="GO:0043527">
    <property type="term" value="C:tRNA methyltransferase complex"/>
    <property type="evidence" value="ECO:0007669"/>
    <property type="project" value="UniProtKB-ARBA"/>
</dbReference>
<comment type="caution">
    <text evidence="3">The sequence shown here is derived from an EMBL/GenBank/DDBJ whole genome shotgun (WGS) entry which is preliminary data.</text>
</comment>
<dbReference type="GO" id="GO:0016423">
    <property type="term" value="F:tRNA (guanine) methyltransferase activity"/>
    <property type="evidence" value="ECO:0007669"/>
    <property type="project" value="TreeGrafter"/>
</dbReference>
<dbReference type="VEuPathDB" id="FungiDB:AeMF1_000822"/>
<dbReference type="Gene3D" id="3.30.2130.30">
    <property type="match status" value="1"/>
</dbReference>
<dbReference type="EMBL" id="VJMJ01000213">
    <property type="protein sequence ID" value="KAF0726620.1"/>
    <property type="molecule type" value="Genomic_DNA"/>
</dbReference>
<evidence type="ECO:0000256" key="1">
    <source>
        <dbReference type="SAM" id="SignalP"/>
    </source>
</evidence>
<dbReference type="Proteomes" id="UP000481153">
    <property type="component" value="Unassembled WGS sequence"/>
</dbReference>
<evidence type="ECO:0000259" key="2">
    <source>
        <dbReference type="Pfam" id="PF01170"/>
    </source>
</evidence>
<dbReference type="Pfam" id="PF01170">
    <property type="entry name" value="UPF0020"/>
    <property type="match status" value="1"/>
</dbReference>
<dbReference type="InterPro" id="IPR029063">
    <property type="entry name" value="SAM-dependent_MTases_sf"/>
</dbReference>
<dbReference type="PANTHER" id="PTHR14911:SF13">
    <property type="entry name" value="TRNA (GUANINE(6)-N2)-METHYLTRANSFERASE THUMP3"/>
    <property type="match status" value="1"/>
</dbReference>